<keyword evidence="5" id="KW-0998">Cell outer membrane</keyword>
<dbReference type="InterPro" id="IPR033985">
    <property type="entry name" value="SusD-like_N"/>
</dbReference>
<evidence type="ECO:0000259" key="7">
    <source>
        <dbReference type="Pfam" id="PF14322"/>
    </source>
</evidence>
<dbReference type="SUPFAM" id="SSF48452">
    <property type="entry name" value="TPR-like"/>
    <property type="match status" value="1"/>
</dbReference>
<dbReference type="OrthoDB" id="625727at2"/>
<protein>
    <submittedName>
        <fullName evidence="8">RagB/SusD family nutrient uptake outer membrane protein</fullName>
    </submittedName>
</protein>
<sequence>MRNQPSILFAMALCLLTGCKKLIEIDPPKTTISTGQLFSDNAQAEWAVAGLYSKLIHGTEFALMNGAGEKNFGAGLSTILGSLSSDEMYNADGPGRSELYYLNINHLTTARSIMPGYAWKSAYKTVYDANAVLEGLAASTTLLDSVRKELRGEALTLRAFAYFYLVNFFGDVPLALTIDYSKTGGLSRSPVAKVYEQITKDLVEAKPLLASDFSVGKDERVRVNAWFAEALLARVYLYTGHYQEAMNSAGKVIGKTDYFSLEQDLSNVFTATSREAILQLKPNPENSGFKNATPEGYLFRHQLLTVASTYRFTNQLLNAFEANDKRKTTWMLEDGGSFTAYKYTLGPTDAVQYGPQPQYYMVMRLAELYLIRAEASLLLSEGNKQAAINDLNALRPRAGLLPLPATLSAAQVTEAIANERRFELFAEWGHRWLDLKRTGKAKAVLSQITAKQPWAGDFQLLYPIPATEIINNKNITQNPGYEVQ</sequence>
<dbReference type="Proteomes" id="UP000263900">
    <property type="component" value="Chromosome"/>
</dbReference>
<dbReference type="Pfam" id="PF07980">
    <property type="entry name" value="SusD_RagB"/>
    <property type="match status" value="1"/>
</dbReference>
<evidence type="ECO:0000256" key="2">
    <source>
        <dbReference type="ARBA" id="ARBA00006275"/>
    </source>
</evidence>
<dbReference type="Pfam" id="PF14322">
    <property type="entry name" value="SusD-like_3"/>
    <property type="match status" value="1"/>
</dbReference>
<comment type="subcellular location">
    <subcellularLocation>
        <location evidence="1">Cell outer membrane</location>
    </subcellularLocation>
</comment>
<evidence type="ECO:0000259" key="6">
    <source>
        <dbReference type="Pfam" id="PF07980"/>
    </source>
</evidence>
<accession>A0A3B7MH39</accession>
<comment type="similarity">
    <text evidence="2">Belongs to the SusD family.</text>
</comment>
<organism evidence="8 9">
    <name type="scientific">Paraflavitalea soli</name>
    <dbReference type="NCBI Taxonomy" id="2315862"/>
    <lineage>
        <taxon>Bacteria</taxon>
        <taxon>Pseudomonadati</taxon>
        <taxon>Bacteroidota</taxon>
        <taxon>Chitinophagia</taxon>
        <taxon>Chitinophagales</taxon>
        <taxon>Chitinophagaceae</taxon>
        <taxon>Paraflavitalea</taxon>
    </lineage>
</organism>
<evidence type="ECO:0000256" key="3">
    <source>
        <dbReference type="ARBA" id="ARBA00022729"/>
    </source>
</evidence>
<keyword evidence="4" id="KW-0472">Membrane</keyword>
<evidence type="ECO:0000256" key="5">
    <source>
        <dbReference type="ARBA" id="ARBA00023237"/>
    </source>
</evidence>
<dbReference type="CDD" id="cd08977">
    <property type="entry name" value="SusD"/>
    <property type="match status" value="1"/>
</dbReference>
<feature type="domain" description="SusD-like N-terminal" evidence="7">
    <location>
        <begin position="106"/>
        <end position="237"/>
    </location>
</feature>
<evidence type="ECO:0000313" key="8">
    <source>
        <dbReference type="EMBL" id="AXY73704.1"/>
    </source>
</evidence>
<dbReference type="PROSITE" id="PS51257">
    <property type="entry name" value="PROKAR_LIPOPROTEIN"/>
    <property type="match status" value="1"/>
</dbReference>
<keyword evidence="3" id="KW-0732">Signal</keyword>
<dbReference type="KEGG" id="pseg:D3H65_06800"/>
<feature type="domain" description="RagB/SusD" evidence="6">
    <location>
        <begin position="333"/>
        <end position="481"/>
    </location>
</feature>
<dbReference type="InterPro" id="IPR012944">
    <property type="entry name" value="SusD_RagB_dom"/>
</dbReference>
<name>A0A3B7MH39_9BACT</name>
<dbReference type="AlphaFoldDB" id="A0A3B7MH39"/>
<dbReference type="InterPro" id="IPR011990">
    <property type="entry name" value="TPR-like_helical_dom_sf"/>
</dbReference>
<dbReference type="GO" id="GO:0009279">
    <property type="term" value="C:cell outer membrane"/>
    <property type="evidence" value="ECO:0007669"/>
    <property type="project" value="UniProtKB-SubCell"/>
</dbReference>
<dbReference type="Gene3D" id="1.25.40.390">
    <property type="match status" value="1"/>
</dbReference>
<gene>
    <name evidence="8" type="ORF">D3H65_06800</name>
</gene>
<evidence type="ECO:0000256" key="4">
    <source>
        <dbReference type="ARBA" id="ARBA00023136"/>
    </source>
</evidence>
<dbReference type="RefSeq" id="WP_119049539.1">
    <property type="nucleotide sequence ID" value="NZ_CP032157.1"/>
</dbReference>
<reference evidence="8 9" key="1">
    <citation type="submission" date="2018-09" db="EMBL/GenBank/DDBJ databases">
        <title>Genome sequencing of strain 6GH32-13.</title>
        <authorList>
            <person name="Weon H.-Y."/>
            <person name="Heo J."/>
            <person name="Kwon S.-W."/>
        </authorList>
    </citation>
    <scope>NUCLEOTIDE SEQUENCE [LARGE SCALE GENOMIC DNA]</scope>
    <source>
        <strain evidence="8 9">5GH32-13</strain>
    </source>
</reference>
<keyword evidence="9" id="KW-1185">Reference proteome</keyword>
<evidence type="ECO:0000256" key="1">
    <source>
        <dbReference type="ARBA" id="ARBA00004442"/>
    </source>
</evidence>
<dbReference type="EMBL" id="CP032157">
    <property type="protein sequence ID" value="AXY73704.1"/>
    <property type="molecule type" value="Genomic_DNA"/>
</dbReference>
<proteinExistence type="inferred from homology"/>
<evidence type="ECO:0000313" key="9">
    <source>
        <dbReference type="Proteomes" id="UP000263900"/>
    </source>
</evidence>